<evidence type="ECO:0000313" key="3">
    <source>
        <dbReference type="RefSeq" id="XP_027203170.1"/>
    </source>
</evidence>
<protein>
    <submittedName>
        <fullName evidence="3">Uncharacterized protein LOC113797051</fullName>
    </submittedName>
</protein>
<dbReference type="KEGG" id="dpte:113797051"/>
<feature type="region of interest" description="Disordered" evidence="1">
    <location>
        <begin position="58"/>
        <end position="84"/>
    </location>
</feature>
<accession>A0A6P6YD12</accession>
<keyword evidence="2" id="KW-1185">Reference proteome</keyword>
<reference evidence="3" key="1">
    <citation type="submission" date="2025-08" db="UniProtKB">
        <authorList>
            <consortium name="RefSeq"/>
        </authorList>
    </citation>
    <scope>IDENTIFICATION</scope>
    <source>
        <strain evidence="3">Airmid</strain>
    </source>
</reference>
<name>A0A6P6YD12_DERPT</name>
<dbReference type="Proteomes" id="UP000515146">
    <property type="component" value="Unplaced"/>
</dbReference>
<gene>
    <name evidence="3" type="primary">LOC113797051</name>
</gene>
<dbReference type="InParanoid" id="A0A6P6YD12"/>
<dbReference type="RefSeq" id="XP_027203170.1">
    <property type="nucleotide sequence ID" value="XM_027347369.1"/>
</dbReference>
<dbReference type="GeneID" id="113797051"/>
<proteinExistence type="predicted"/>
<sequence length="121" mass="14032">MESFDPQQQPLTINDDVEIVIDNDQQSLQQQRQQSIRSHSQQSTILKTGYNLPSTPIIQQQQQQSGIINRKSLQKRPTPPLPVELIRPPIVNQHLEELITTSSGERFRRKTKSIKFCQMKE</sequence>
<organism evidence="2 3">
    <name type="scientific">Dermatophagoides pteronyssinus</name>
    <name type="common">European house dust mite</name>
    <dbReference type="NCBI Taxonomy" id="6956"/>
    <lineage>
        <taxon>Eukaryota</taxon>
        <taxon>Metazoa</taxon>
        <taxon>Ecdysozoa</taxon>
        <taxon>Arthropoda</taxon>
        <taxon>Chelicerata</taxon>
        <taxon>Arachnida</taxon>
        <taxon>Acari</taxon>
        <taxon>Acariformes</taxon>
        <taxon>Sarcoptiformes</taxon>
        <taxon>Astigmata</taxon>
        <taxon>Psoroptidia</taxon>
        <taxon>Analgoidea</taxon>
        <taxon>Pyroglyphidae</taxon>
        <taxon>Dermatophagoidinae</taxon>
        <taxon>Dermatophagoides</taxon>
    </lineage>
</organism>
<dbReference type="AlphaFoldDB" id="A0A6P6YD12"/>
<evidence type="ECO:0000313" key="2">
    <source>
        <dbReference type="Proteomes" id="UP000515146"/>
    </source>
</evidence>
<feature type="region of interest" description="Disordered" evidence="1">
    <location>
        <begin position="26"/>
        <end position="46"/>
    </location>
</feature>
<feature type="compositionally biased region" description="Low complexity" evidence="1">
    <location>
        <begin position="26"/>
        <end position="43"/>
    </location>
</feature>
<evidence type="ECO:0000256" key="1">
    <source>
        <dbReference type="SAM" id="MobiDB-lite"/>
    </source>
</evidence>